<evidence type="ECO:0000313" key="1">
    <source>
        <dbReference type="EMBL" id="AUE02452.1"/>
    </source>
</evidence>
<dbReference type="EMBL" id="CP021558">
    <property type="protein sequence ID" value="AUE02452.1"/>
    <property type="molecule type" value="Genomic_DNA"/>
</dbReference>
<reference evidence="1 2" key="1">
    <citation type="submission" date="2017-05" db="EMBL/GenBank/DDBJ databases">
        <title>Comparative genomics and methylome analysis of the gut commensal Bifidobacterium breve.</title>
        <authorList>
            <person name="Bottacini F."/>
            <person name="Morrissey R."/>
            <person name="Roberts R.J."/>
            <person name="James K."/>
            <person name="van Breen J."/>
            <person name="Egan M."/>
            <person name="Lambert J."/>
            <person name="van Limpt K."/>
            <person name="Stanton C."/>
            <person name="Knol J."/>
            <person name="O' Connell Motherway M."/>
            <person name="van Sinderen D."/>
        </authorList>
    </citation>
    <scope>NUCLEOTIDE SEQUENCE [LARGE SCALE GENOMIC DNA]</scope>
    <source>
        <strain evidence="1 2">215W447a</strain>
    </source>
</reference>
<accession>A0A2K9AZJ0</accession>
<organism evidence="1 2">
    <name type="scientific">Bifidobacterium breve</name>
    <dbReference type="NCBI Taxonomy" id="1685"/>
    <lineage>
        <taxon>Bacteria</taxon>
        <taxon>Bacillati</taxon>
        <taxon>Actinomycetota</taxon>
        <taxon>Actinomycetes</taxon>
        <taxon>Bifidobacteriales</taxon>
        <taxon>Bifidobacteriaceae</taxon>
        <taxon>Bifidobacterium</taxon>
    </lineage>
</organism>
<protein>
    <submittedName>
        <fullName evidence="1">Glycosyltransferase</fullName>
    </submittedName>
</protein>
<sequence>MFCIDTQYTERYIDKHLYRYCVNHGGITANASSSKKGLDSYWICEEMLDWCRKLGVPFDRKLYKSTIEQLGPLTWKRCMALTRDEHEACSRSCATGSHR</sequence>
<dbReference type="Proteomes" id="UP000232491">
    <property type="component" value="Chromosome"/>
</dbReference>
<proteinExistence type="predicted"/>
<gene>
    <name evidence="1" type="ORF">BB215W447A_0422</name>
</gene>
<evidence type="ECO:0000313" key="2">
    <source>
        <dbReference type="Proteomes" id="UP000232491"/>
    </source>
</evidence>
<name>A0A2K9AZJ0_BIFBR</name>
<dbReference type="AlphaFoldDB" id="A0A2K9AZJ0"/>
<keyword evidence="1" id="KW-0808">Transferase</keyword>
<dbReference type="GO" id="GO:0016740">
    <property type="term" value="F:transferase activity"/>
    <property type="evidence" value="ECO:0007669"/>
    <property type="project" value="UniProtKB-KW"/>
</dbReference>